<dbReference type="InterPro" id="IPR001128">
    <property type="entry name" value="Cyt_P450"/>
</dbReference>
<evidence type="ECO:0000256" key="6">
    <source>
        <dbReference type="ARBA" id="ARBA00022692"/>
    </source>
</evidence>
<comment type="caution">
    <text evidence="16">The sequence shown here is derived from an EMBL/GenBank/DDBJ whole genome shotgun (WGS) entry which is preliminary data.</text>
</comment>
<dbReference type="InterPro" id="IPR017972">
    <property type="entry name" value="Cyt_P450_CS"/>
</dbReference>
<evidence type="ECO:0000256" key="11">
    <source>
        <dbReference type="ARBA" id="ARBA00023033"/>
    </source>
</evidence>
<gene>
    <name evidence="16" type="ORF">EDD18DRAFT_317410</name>
</gene>
<dbReference type="Gene3D" id="1.10.630.10">
    <property type="entry name" value="Cytochrome P450"/>
    <property type="match status" value="1"/>
</dbReference>
<evidence type="ECO:0000256" key="13">
    <source>
        <dbReference type="PIRSR" id="PIRSR602401-1"/>
    </source>
</evidence>
<dbReference type="PROSITE" id="PS00086">
    <property type="entry name" value="CYTOCHROME_P450"/>
    <property type="match status" value="1"/>
</dbReference>
<dbReference type="GO" id="GO:0016705">
    <property type="term" value="F:oxidoreductase activity, acting on paired donors, with incorporation or reduction of molecular oxygen"/>
    <property type="evidence" value="ECO:0007669"/>
    <property type="project" value="InterPro"/>
</dbReference>
<dbReference type="SUPFAM" id="SSF48264">
    <property type="entry name" value="Cytochrome P450"/>
    <property type="match status" value="1"/>
</dbReference>
<dbReference type="GO" id="GO:0005506">
    <property type="term" value="F:iron ion binding"/>
    <property type="evidence" value="ECO:0007669"/>
    <property type="project" value="InterPro"/>
</dbReference>
<evidence type="ECO:0000313" key="16">
    <source>
        <dbReference type="EMBL" id="KAK0504875.1"/>
    </source>
</evidence>
<proteinExistence type="inferred from homology"/>
<dbReference type="GO" id="GO:0016020">
    <property type="term" value="C:membrane"/>
    <property type="evidence" value="ECO:0007669"/>
    <property type="project" value="UniProtKB-SubCell"/>
</dbReference>
<dbReference type="Proteomes" id="UP001175228">
    <property type="component" value="Unassembled WGS sequence"/>
</dbReference>
<evidence type="ECO:0000256" key="8">
    <source>
        <dbReference type="ARBA" id="ARBA00022989"/>
    </source>
</evidence>
<evidence type="ECO:0000256" key="12">
    <source>
        <dbReference type="ARBA" id="ARBA00023136"/>
    </source>
</evidence>
<evidence type="ECO:0000256" key="3">
    <source>
        <dbReference type="ARBA" id="ARBA00004721"/>
    </source>
</evidence>
<keyword evidence="17" id="KW-1185">Reference proteome</keyword>
<dbReference type="InterPro" id="IPR002401">
    <property type="entry name" value="Cyt_P450_E_grp-I"/>
</dbReference>
<evidence type="ECO:0000313" key="17">
    <source>
        <dbReference type="Proteomes" id="UP001175228"/>
    </source>
</evidence>
<evidence type="ECO:0000256" key="14">
    <source>
        <dbReference type="RuleBase" id="RU000461"/>
    </source>
</evidence>
<keyword evidence="7 13" id="KW-0479">Metal-binding</keyword>
<dbReference type="CDD" id="cd11069">
    <property type="entry name" value="CYP_FUM15-like"/>
    <property type="match status" value="1"/>
</dbReference>
<keyword evidence="8 15" id="KW-1133">Transmembrane helix</keyword>
<evidence type="ECO:0000256" key="10">
    <source>
        <dbReference type="ARBA" id="ARBA00023004"/>
    </source>
</evidence>
<evidence type="ECO:0000256" key="15">
    <source>
        <dbReference type="SAM" id="Phobius"/>
    </source>
</evidence>
<keyword evidence="11 14" id="KW-0503">Monooxygenase</keyword>
<comment type="similarity">
    <text evidence="4 14">Belongs to the cytochrome P450 family.</text>
</comment>
<comment type="pathway">
    <text evidence="3">Secondary metabolite biosynthesis; terpenoid biosynthesis.</text>
</comment>
<feature type="transmembrane region" description="Helical" evidence="15">
    <location>
        <begin position="500"/>
        <end position="522"/>
    </location>
</feature>
<evidence type="ECO:0000256" key="5">
    <source>
        <dbReference type="ARBA" id="ARBA00022617"/>
    </source>
</evidence>
<dbReference type="Pfam" id="PF00067">
    <property type="entry name" value="p450"/>
    <property type="match status" value="1"/>
</dbReference>
<dbReference type="GO" id="GO:0004497">
    <property type="term" value="F:monooxygenase activity"/>
    <property type="evidence" value="ECO:0007669"/>
    <property type="project" value="UniProtKB-KW"/>
</dbReference>
<comment type="cofactor">
    <cofactor evidence="1 13">
        <name>heme</name>
        <dbReference type="ChEBI" id="CHEBI:30413"/>
    </cofactor>
</comment>
<dbReference type="GO" id="GO:0020037">
    <property type="term" value="F:heme binding"/>
    <property type="evidence" value="ECO:0007669"/>
    <property type="project" value="InterPro"/>
</dbReference>
<evidence type="ECO:0000256" key="1">
    <source>
        <dbReference type="ARBA" id="ARBA00001971"/>
    </source>
</evidence>
<dbReference type="PRINTS" id="PR00463">
    <property type="entry name" value="EP450I"/>
</dbReference>
<keyword evidence="6 15" id="KW-0812">Transmembrane</keyword>
<reference evidence="16" key="1">
    <citation type="submission" date="2023-06" db="EMBL/GenBank/DDBJ databases">
        <authorList>
            <consortium name="Lawrence Berkeley National Laboratory"/>
            <person name="Ahrendt S."/>
            <person name="Sahu N."/>
            <person name="Indic B."/>
            <person name="Wong-Bajracharya J."/>
            <person name="Merenyi Z."/>
            <person name="Ke H.-M."/>
            <person name="Monk M."/>
            <person name="Kocsube S."/>
            <person name="Drula E."/>
            <person name="Lipzen A."/>
            <person name="Balint B."/>
            <person name="Henrissat B."/>
            <person name="Andreopoulos B."/>
            <person name="Martin F.M."/>
            <person name="Harder C.B."/>
            <person name="Rigling D."/>
            <person name="Ford K.L."/>
            <person name="Foster G.D."/>
            <person name="Pangilinan J."/>
            <person name="Papanicolaou A."/>
            <person name="Barry K."/>
            <person name="LaButti K."/>
            <person name="Viragh M."/>
            <person name="Koriabine M."/>
            <person name="Yan M."/>
            <person name="Riley R."/>
            <person name="Champramary S."/>
            <person name="Plett K.L."/>
            <person name="Tsai I.J."/>
            <person name="Slot J."/>
            <person name="Sipos G."/>
            <person name="Plett J."/>
            <person name="Nagy L.G."/>
            <person name="Grigoriev I.V."/>
        </authorList>
    </citation>
    <scope>NUCLEOTIDE SEQUENCE</scope>
    <source>
        <strain evidence="16">HWK02</strain>
    </source>
</reference>
<dbReference type="PRINTS" id="PR00385">
    <property type="entry name" value="P450"/>
</dbReference>
<dbReference type="PANTHER" id="PTHR24305:SF166">
    <property type="entry name" value="CYTOCHROME P450 12A4, MITOCHONDRIAL-RELATED"/>
    <property type="match status" value="1"/>
</dbReference>
<dbReference type="AlphaFoldDB" id="A0AA39QMW6"/>
<keyword evidence="12 15" id="KW-0472">Membrane</keyword>
<comment type="subcellular location">
    <subcellularLocation>
        <location evidence="2">Membrane</location>
    </subcellularLocation>
</comment>
<feature type="binding site" description="axial binding residue" evidence="13">
    <location>
        <position position="499"/>
    </location>
    <ligand>
        <name>heme</name>
        <dbReference type="ChEBI" id="CHEBI:30413"/>
    </ligand>
    <ligandPart>
        <name>Fe</name>
        <dbReference type="ChEBI" id="CHEBI:18248"/>
    </ligandPart>
</feature>
<evidence type="ECO:0000256" key="2">
    <source>
        <dbReference type="ARBA" id="ARBA00004370"/>
    </source>
</evidence>
<accession>A0AA39QMW6</accession>
<dbReference type="InterPro" id="IPR050121">
    <property type="entry name" value="Cytochrome_P450_monoxygenase"/>
</dbReference>
<keyword evidence="9 14" id="KW-0560">Oxidoreductase</keyword>
<keyword evidence="5 13" id="KW-0349">Heme</keyword>
<dbReference type="PANTHER" id="PTHR24305">
    <property type="entry name" value="CYTOCHROME P450"/>
    <property type="match status" value="1"/>
</dbReference>
<evidence type="ECO:0000256" key="4">
    <source>
        <dbReference type="ARBA" id="ARBA00010617"/>
    </source>
</evidence>
<protein>
    <submittedName>
        <fullName evidence="16">Cytochrome P450</fullName>
    </submittedName>
</protein>
<evidence type="ECO:0000256" key="9">
    <source>
        <dbReference type="ARBA" id="ARBA00023002"/>
    </source>
</evidence>
<dbReference type="InterPro" id="IPR036396">
    <property type="entry name" value="Cyt_P450_sf"/>
</dbReference>
<keyword evidence="10 13" id="KW-0408">Iron</keyword>
<organism evidence="16 17">
    <name type="scientific">Armillaria luteobubalina</name>
    <dbReference type="NCBI Taxonomy" id="153913"/>
    <lineage>
        <taxon>Eukaryota</taxon>
        <taxon>Fungi</taxon>
        <taxon>Dikarya</taxon>
        <taxon>Basidiomycota</taxon>
        <taxon>Agaricomycotina</taxon>
        <taxon>Agaricomycetes</taxon>
        <taxon>Agaricomycetidae</taxon>
        <taxon>Agaricales</taxon>
        <taxon>Marasmiineae</taxon>
        <taxon>Physalacriaceae</taxon>
        <taxon>Armillaria</taxon>
    </lineage>
</organism>
<dbReference type="EMBL" id="JAUEPU010000002">
    <property type="protein sequence ID" value="KAK0504875.1"/>
    <property type="molecule type" value="Genomic_DNA"/>
</dbReference>
<name>A0AA39QMW6_9AGAR</name>
<feature type="transmembrane region" description="Helical" evidence="15">
    <location>
        <begin position="12"/>
        <end position="41"/>
    </location>
</feature>
<sequence length="561" mass="63513">MLQFCSLTMFPTMTCSATLVGGICVLATTYLFYLLVVALSFNPLRSLPGPSVGVFLGNHLNLVLNAEISPRAYELLTRKYGRTMRIRGLGPWDERLLTLDPVAITHILKNIAVYEKPLLSRRIINNLIGCGMLSAEGRLYKRLRRVATPAFSVYNMRALVPHVFKKAHQLTNRWLSIMKDHEDEGEWLTIDVCHWLSRATFDVIGLAGLGYDFDAIQDETNPLFIAYRDMFEKGLSQTSTLRTLVVGYLPFLNVIFRNRTVRQCQTVIRDITGRLILDRKRQLEEAAALEIPHSGRDLLSLLIGANTMQDVPPESRVSDSELLDSINTFIFAGSDTSSLAMTWTLLLLAKHPATQTRLRTELLSLGLSRHADEMAEEEMQGFFASLAELPFFHNIVRESLRLIPPVHSSMRVATRTDIIPLKYTVRRKDGEATSIEVPRGTFIHVPVEGFNLDKDVWGDDSWDFKHASPDRWDNLPERAREMPGLFSNILTFSAGPRSCIGFRFALIGVKTMLYFLIVNFVFEEAESKVVKHNTVLMRPYISGRFHDGSQCPLRVSVYRSA</sequence>
<evidence type="ECO:0000256" key="7">
    <source>
        <dbReference type="ARBA" id="ARBA00022723"/>
    </source>
</evidence>